<comment type="caution">
    <text evidence="2">The sequence shown here is derived from an EMBL/GenBank/DDBJ whole genome shotgun (WGS) entry which is preliminary data.</text>
</comment>
<keyword evidence="3" id="KW-1185">Reference proteome</keyword>
<proteinExistence type="predicted"/>
<sequence length="164" mass="17959">MVEWLPLVLVVLSSEVVQWCVLDTGRVSYGGAVSGFGEGSGFFQKFGESGYPGFCAHASRMWGMTAVYACEFGGPRRMGRRCARKRPHVCPGGRGSGRLVGVKGESGWRRRNSLFVGSSSRIGSTLRIRSRARLVAQGMFQATRGRSGRTYAPVVVQWSFIRSE</sequence>
<dbReference type="AlphaFoldDB" id="A0A9P5XE16"/>
<accession>A0A9P5XE16</accession>
<evidence type="ECO:0000256" key="1">
    <source>
        <dbReference type="SAM" id="SignalP"/>
    </source>
</evidence>
<dbReference type="EMBL" id="MU151156">
    <property type="protein sequence ID" value="KAF9448589.1"/>
    <property type="molecule type" value="Genomic_DNA"/>
</dbReference>
<evidence type="ECO:0008006" key="4">
    <source>
        <dbReference type="Google" id="ProtNLM"/>
    </source>
</evidence>
<evidence type="ECO:0000313" key="3">
    <source>
        <dbReference type="Proteomes" id="UP000807342"/>
    </source>
</evidence>
<feature type="chain" id="PRO_5040165914" description="Secreted protein" evidence="1">
    <location>
        <begin position="20"/>
        <end position="164"/>
    </location>
</feature>
<feature type="signal peptide" evidence="1">
    <location>
        <begin position="1"/>
        <end position="19"/>
    </location>
</feature>
<name>A0A9P5XE16_9AGAR</name>
<organism evidence="2 3">
    <name type="scientific">Macrolepiota fuliginosa MF-IS2</name>
    <dbReference type="NCBI Taxonomy" id="1400762"/>
    <lineage>
        <taxon>Eukaryota</taxon>
        <taxon>Fungi</taxon>
        <taxon>Dikarya</taxon>
        <taxon>Basidiomycota</taxon>
        <taxon>Agaricomycotina</taxon>
        <taxon>Agaricomycetes</taxon>
        <taxon>Agaricomycetidae</taxon>
        <taxon>Agaricales</taxon>
        <taxon>Agaricineae</taxon>
        <taxon>Agaricaceae</taxon>
        <taxon>Macrolepiota</taxon>
    </lineage>
</organism>
<reference evidence="2" key="1">
    <citation type="submission" date="2020-11" db="EMBL/GenBank/DDBJ databases">
        <authorList>
            <consortium name="DOE Joint Genome Institute"/>
            <person name="Ahrendt S."/>
            <person name="Riley R."/>
            <person name="Andreopoulos W."/>
            <person name="Labutti K."/>
            <person name="Pangilinan J."/>
            <person name="Ruiz-Duenas F.J."/>
            <person name="Barrasa J.M."/>
            <person name="Sanchez-Garcia M."/>
            <person name="Camarero S."/>
            <person name="Miyauchi S."/>
            <person name="Serrano A."/>
            <person name="Linde D."/>
            <person name="Babiker R."/>
            <person name="Drula E."/>
            <person name="Ayuso-Fernandez I."/>
            <person name="Pacheco R."/>
            <person name="Padilla G."/>
            <person name="Ferreira P."/>
            <person name="Barriuso J."/>
            <person name="Kellner H."/>
            <person name="Castanera R."/>
            <person name="Alfaro M."/>
            <person name="Ramirez L."/>
            <person name="Pisabarro A.G."/>
            <person name="Kuo A."/>
            <person name="Tritt A."/>
            <person name="Lipzen A."/>
            <person name="He G."/>
            <person name="Yan M."/>
            <person name="Ng V."/>
            <person name="Cullen D."/>
            <person name="Martin F."/>
            <person name="Rosso M.-N."/>
            <person name="Henrissat B."/>
            <person name="Hibbett D."/>
            <person name="Martinez A.T."/>
            <person name="Grigoriev I.V."/>
        </authorList>
    </citation>
    <scope>NUCLEOTIDE SEQUENCE</scope>
    <source>
        <strain evidence="2">MF-IS2</strain>
    </source>
</reference>
<protein>
    <recommendedName>
        <fullName evidence="4">Secreted protein</fullName>
    </recommendedName>
</protein>
<gene>
    <name evidence="2" type="ORF">P691DRAFT_780746</name>
</gene>
<keyword evidence="1" id="KW-0732">Signal</keyword>
<evidence type="ECO:0000313" key="2">
    <source>
        <dbReference type="EMBL" id="KAF9448589.1"/>
    </source>
</evidence>
<dbReference type="Proteomes" id="UP000807342">
    <property type="component" value="Unassembled WGS sequence"/>
</dbReference>